<protein>
    <submittedName>
        <fullName evidence="2">Helix-turn-helix domain-containing protein</fullName>
    </submittedName>
</protein>
<gene>
    <name evidence="2" type="ORF">ETD83_38195</name>
</gene>
<accession>A0A5C4J0R4</accession>
<name>A0A5C4J0R4_9ACTN</name>
<evidence type="ECO:0000313" key="3">
    <source>
        <dbReference type="Proteomes" id="UP000309174"/>
    </source>
</evidence>
<dbReference type="SUPFAM" id="SSF47413">
    <property type="entry name" value="lambda repressor-like DNA-binding domains"/>
    <property type="match status" value="1"/>
</dbReference>
<dbReference type="SMART" id="SM00530">
    <property type="entry name" value="HTH_XRE"/>
    <property type="match status" value="1"/>
</dbReference>
<keyword evidence="3" id="KW-1185">Reference proteome</keyword>
<dbReference type="Gene3D" id="1.10.260.40">
    <property type="entry name" value="lambda repressor-like DNA-binding domains"/>
    <property type="match status" value="1"/>
</dbReference>
<evidence type="ECO:0000259" key="1">
    <source>
        <dbReference type="PROSITE" id="PS50943"/>
    </source>
</evidence>
<dbReference type="InterPro" id="IPR043917">
    <property type="entry name" value="DUF5753"/>
</dbReference>
<evidence type="ECO:0000313" key="2">
    <source>
        <dbReference type="EMBL" id="TMQ89816.1"/>
    </source>
</evidence>
<dbReference type="GO" id="GO:0003677">
    <property type="term" value="F:DNA binding"/>
    <property type="evidence" value="ECO:0007669"/>
    <property type="project" value="InterPro"/>
</dbReference>
<dbReference type="Pfam" id="PF19054">
    <property type="entry name" value="DUF5753"/>
    <property type="match status" value="1"/>
</dbReference>
<feature type="domain" description="HTH cro/C1-type" evidence="1">
    <location>
        <begin position="19"/>
        <end position="76"/>
    </location>
</feature>
<dbReference type="OrthoDB" id="5177725at2"/>
<comment type="caution">
    <text evidence="2">The sequence shown here is derived from an EMBL/GenBank/DDBJ whole genome shotgun (WGS) entry which is preliminary data.</text>
</comment>
<reference evidence="2 3" key="1">
    <citation type="submission" date="2019-05" db="EMBL/GenBank/DDBJ databases">
        <title>Draft genome sequence of Actinomadura sp. 14C53.</title>
        <authorList>
            <person name="Saricaoglu S."/>
            <person name="Isik K."/>
        </authorList>
    </citation>
    <scope>NUCLEOTIDE SEQUENCE [LARGE SCALE GENOMIC DNA]</scope>
    <source>
        <strain evidence="2 3">14C53</strain>
    </source>
</reference>
<sequence>MTTRRTSPTVRRRRLAAIMRQLRKDAKKTREEAATFASISPVTISRIEAAAHNPKPGDIAMLCKFYALGEQETDELVTLARQCRIKGWWQKYDDVLLKGFDVYVGLEEEAAELRSYQPELITGLLQTPDYMRALVLAELDVPDEVELERRVTVRMRRQENLLSGDAPDQIWAIVHEGALRLQVGGPDVMRGQLQHLLDLARTNLLTLQVLPFAAGAHPGMQTGFYLLGFTHPADPDIAYIEYRTGGIFLEHPDEVSVYAKVFDQLRARATGPDEARSLIERILTEM</sequence>
<dbReference type="InterPro" id="IPR010982">
    <property type="entry name" value="Lambda_DNA-bd_dom_sf"/>
</dbReference>
<organism evidence="2 3">
    <name type="scientific">Actinomadura soli</name>
    <dbReference type="NCBI Taxonomy" id="2508997"/>
    <lineage>
        <taxon>Bacteria</taxon>
        <taxon>Bacillati</taxon>
        <taxon>Actinomycetota</taxon>
        <taxon>Actinomycetes</taxon>
        <taxon>Streptosporangiales</taxon>
        <taxon>Thermomonosporaceae</taxon>
        <taxon>Actinomadura</taxon>
    </lineage>
</organism>
<dbReference type="RefSeq" id="WP_138650072.1">
    <property type="nucleotide sequence ID" value="NZ_VCKW01000365.1"/>
</dbReference>
<dbReference type="Proteomes" id="UP000309174">
    <property type="component" value="Unassembled WGS sequence"/>
</dbReference>
<dbReference type="PROSITE" id="PS50943">
    <property type="entry name" value="HTH_CROC1"/>
    <property type="match status" value="1"/>
</dbReference>
<dbReference type="AlphaFoldDB" id="A0A5C4J0R4"/>
<dbReference type="Pfam" id="PF13560">
    <property type="entry name" value="HTH_31"/>
    <property type="match status" value="1"/>
</dbReference>
<dbReference type="CDD" id="cd00093">
    <property type="entry name" value="HTH_XRE"/>
    <property type="match status" value="1"/>
</dbReference>
<proteinExistence type="predicted"/>
<dbReference type="InterPro" id="IPR001387">
    <property type="entry name" value="Cro/C1-type_HTH"/>
</dbReference>
<dbReference type="EMBL" id="VCKW01000365">
    <property type="protein sequence ID" value="TMQ89816.1"/>
    <property type="molecule type" value="Genomic_DNA"/>
</dbReference>